<proteinExistence type="inferred from homology"/>
<protein>
    <submittedName>
        <fullName evidence="5">U32 family peptidase</fullName>
    </submittedName>
</protein>
<gene>
    <name evidence="5" type="ORF">LSG31_05205</name>
</gene>
<feature type="domain" description="Peptidase family U32 C-terminal" evidence="4">
    <location>
        <begin position="346"/>
        <end position="426"/>
    </location>
</feature>
<evidence type="ECO:0000313" key="5">
    <source>
        <dbReference type="EMBL" id="UOF91648.1"/>
    </source>
</evidence>
<dbReference type="InterPro" id="IPR001539">
    <property type="entry name" value="Peptidase_U32"/>
</dbReference>
<organism evidence="5 6">
    <name type="scientific">Fodinisporobacter ferrooxydans</name>
    <dbReference type="NCBI Taxonomy" id="2901836"/>
    <lineage>
        <taxon>Bacteria</taxon>
        <taxon>Bacillati</taxon>
        <taxon>Bacillota</taxon>
        <taxon>Bacilli</taxon>
        <taxon>Bacillales</taxon>
        <taxon>Alicyclobacillaceae</taxon>
        <taxon>Fodinisporobacter</taxon>
    </lineage>
</organism>
<dbReference type="InterPro" id="IPR032525">
    <property type="entry name" value="Peptidase_U32_C"/>
</dbReference>
<dbReference type="InterPro" id="IPR051454">
    <property type="entry name" value="RNA/ubiquinone_mod_enzymes"/>
</dbReference>
<dbReference type="PANTHER" id="PTHR30217">
    <property type="entry name" value="PEPTIDASE U32 FAMILY"/>
    <property type="match status" value="1"/>
</dbReference>
<keyword evidence="6" id="KW-1185">Reference proteome</keyword>
<dbReference type="PROSITE" id="PS01276">
    <property type="entry name" value="PEPTIDASE_U32"/>
    <property type="match status" value="1"/>
</dbReference>
<evidence type="ECO:0000259" key="4">
    <source>
        <dbReference type="Pfam" id="PF16325"/>
    </source>
</evidence>
<evidence type="ECO:0000256" key="3">
    <source>
        <dbReference type="ARBA" id="ARBA00038374"/>
    </source>
</evidence>
<name>A0ABY4CMC1_9BACL</name>
<dbReference type="PANTHER" id="PTHR30217:SF6">
    <property type="entry name" value="TRNA HYDROXYLATION PROTEIN P"/>
    <property type="match status" value="1"/>
</dbReference>
<evidence type="ECO:0000256" key="1">
    <source>
        <dbReference type="ARBA" id="ARBA00022670"/>
    </source>
</evidence>
<evidence type="ECO:0000256" key="2">
    <source>
        <dbReference type="ARBA" id="ARBA00022801"/>
    </source>
</evidence>
<comment type="similarity">
    <text evidence="3">Belongs to the peptidase U32 family.</text>
</comment>
<dbReference type="Pfam" id="PF01136">
    <property type="entry name" value="Peptidase_U32"/>
    <property type="match status" value="1"/>
</dbReference>
<sequence length="429" mass="48199">MGTATEQTLQRKSSYTRKKPELLAPAGNLEKLKFAVLYGADAVYIGGQKFGLRSKAGNFSYEDMRAGVQFAHAHDAKVFVAANIIAHNEDFAGMSEYFQTLQEIGIDAVIVADPAIIQICKEAAPGLEIHLSTQASTTNWQAIRFWADEGVARVVLAREVSMEEIRAIKQHVDLEIEAFIHGAMCISYSGRCVLSNHMTNRDANRGGCAQSCRWKYDLFVDLSDADEEQADGSEARSLLQEPSDFFTMSSKDLCMIEHIPDMIEAGVDSLKIEGRMKTIHYVATVVSAYRKVIDAYYDNPEGFTFRQEWLDEIYKAANRPLTTAFYYQKPAEDAQIFGVPPKPAKFDFAGLVIDYDENTQMATIEQRSPFAIGQEVEFIGPHRENFVQTIDGLWDEEGNPLRGANHPMQKVKMCVNQPVKPYDMMRKRV</sequence>
<reference evidence="5" key="1">
    <citation type="submission" date="2021-12" db="EMBL/GenBank/DDBJ databases">
        <title>Alicyclobacillaceae gen. nov., sp. nov., isolated from chalcocite enrichment system.</title>
        <authorList>
            <person name="Jiang Z."/>
        </authorList>
    </citation>
    <scope>NUCLEOTIDE SEQUENCE</scope>
    <source>
        <strain evidence="5">MYW30-H2</strain>
    </source>
</reference>
<dbReference type="Pfam" id="PF16325">
    <property type="entry name" value="Peptidase_U32_C"/>
    <property type="match status" value="1"/>
</dbReference>
<accession>A0ABY4CMC1</accession>
<dbReference type="Gene3D" id="2.40.30.10">
    <property type="entry name" value="Translation factors"/>
    <property type="match status" value="1"/>
</dbReference>
<dbReference type="EMBL" id="CP089291">
    <property type="protein sequence ID" value="UOF91648.1"/>
    <property type="molecule type" value="Genomic_DNA"/>
</dbReference>
<evidence type="ECO:0000313" key="6">
    <source>
        <dbReference type="Proteomes" id="UP000830167"/>
    </source>
</evidence>
<dbReference type="Proteomes" id="UP000830167">
    <property type="component" value="Chromosome"/>
</dbReference>
<keyword evidence="2" id="KW-0378">Hydrolase</keyword>
<dbReference type="RefSeq" id="WP_347438343.1">
    <property type="nucleotide sequence ID" value="NZ_CP089291.1"/>
</dbReference>
<keyword evidence="1" id="KW-0645">Protease</keyword>